<evidence type="ECO:0000256" key="3">
    <source>
        <dbReference type="ARBA" id="ARBA00023274"/>
    </source>
</evidence>
<dbReference type="InterPro" id="IPR050257">
    <property type="entry name" value="eL8/uL1-like"/>
</dbReference>
<organism evidence="4 5">
    <name type="scientific">Bigelowiella natans</name>
    <name type="common">Pedinomonas minutissima</name>
    <name type="synonym">Chlorarachnion sp. (strain CCMP621)</name>
    <dbReference type="NCBI Taxonomy" id="227086"/>
    <lineage>
        <taxon>Eukaryota</taxon>
        <taxon>Sar</taxon>
        <taxon>Rhizaria</taxon>
        <taxon>Cercozoa</taxon>
        <taxon>Chlorarachniophyceae</taxon>
        <taxon>Bigelowiella</taxon>
    </lineage>
</organism>
<dbReference type="EMBL" id="DQ158857">
    <property type="protein sequence ID" value="ABA27275.1"/>
    <property type="molecule type" value="Genomic_DNA"/>
</dbReference>
<dbReference type="AlphaFoldDB" id="Q3LW91"/>
<dbReference type="GO" id="GO:0015934">
    <property type="term" value="C:large ribosomal subunit"/>
    <property type="evidence" value="ECO:0007669"/>
    <property type="project" value="InterPro"/>
</dbReference>
<dbReference type="GO" id="GO:0006412">
    <property type="term" value="P:translation"/>
    <property type="evidence" value="ECO:0007669"/>
    <property type="project" value="InterPro"/>
</dbReference>
<dbReference type="PIRSF" id="PIRSF002155">
    <property type="entry name" value="Ribosomal_L1"/>
    <property type="match status" value="1"/>
</dbReference>
<evidence type="ECO:0000313" key="5">
    <source>
        <dbReference type="Proteomes" id="UP000243425"/>
    </source>
</evidence>
<dbReference type="InterPro" id="IPR002143">
    <property type="entry name" value="Ribosomal_uL1"/>
</dbReference>
<dbReference type="CDD" id="cd00403">
    <property type="entry name" value="Ribosomal_L1"/>
    <property type="match status" value="1"/>
</dbReference>
<dbReference type="PANTHER" id="PTHR23105">
    <property type="entry name" value="RIBOSOMAL PROTEIN L7AE FAMILY MEMBER"/>
    <property type="match status" value="1"/>
</dbReference>
<keyword evidence="4" id="KW-0542">Nucleomorph</keyword>
<keyword evidence="2 4" id="KW-0689">Ribosomal protein</keyword>
<dbReference type="InterPro" id="IPR023674">
    <property type="entry name" value="Ribosomal_uL1-like"/>
</dbReference>
<accession>Q3LW91</accession>
<dbReference type="GO" id="GO:0003723">
    <property type="term" value="F:RNA binding"/>
    <property type="evidence" value="ECO:0007669"/>
    <property type="project" value="InterPro"/>
</dbReference>
<evidence type="ECO:0000313" key="4">
    <source>
        <dbReference type="EMBL" id="ABA27275.1"/>
    </source>
</evidence>
<comment type="similarity">
    <text evidence="1">Belongs to the universal ribosomal protein uL1 family.</text>
</comment>
<sequence>MPSTSKLEFIKAIKDIKNPDLNKKRNFIEKVELNFSLKSINFKKHKKISGGVKLPFGPRRAVKICMLADQRHITEAKNLGLYYLDINQIKLLKNKKKVLKKLVKKFEVFIASESLIKIIPRYLGPALAKVGKFPFSITSTIPITEQIKLILKEVKINFRKNFSTGVVVGDLRMAQEKVTENAKIVVSFLISLLKKKVSHIKTITMKRTMGRSYIVF</sequence>
<evidence type="ECO:0000256" key="1">
    <source>
        <dbReference type="ARBA" id="ARBA00010531"/>
    </source>
</evidence>
<dbReference type="Proteomes" id="UP000243425">
    <property type="component" value="Nucleomorph 2"/>
</dbReference>
<gene>
    <name evidence="4" type="primary">rpl10a</name>
</gene>
<evidence type="ECO:0000256" key="2">
    <source>
        <dbReference type="ARBA" id="ARBA00022980"/>
    </source>
</evidence>
<geneLocation type="nucleomorph" evidence="4"/>
<keyword evidence="3" id="KW-0687">Ribonucleoprotein</keyword>
<dbReference type="RefSeq" id="XP_001712887.1">
    <property type="nucleotide sequence ID" value="XM_001712835.1"/>
</dbReference>
<dbReference type="Pfam" id="PF00687">
    <property type="entry name" value="Ribosomal_L1"/>
    <property type="match status" value="1"/>
</dbReference>
<dbReference type="GeneID" id="5788557"/>
<proteinExistence type="inferred from homology"/>
<dbReference type="SUPFAM" id="SSF56808">
    <property type="entry name" value="Ribosomal protein L1"/>
    <property type="match status" value="1"/>
</dbReference>
<dbReference type="Gene3D" id="3.30.190.20">
    <property type="match status" value="1"/>
</dbReference>
<dbReference type="Gene3D" id="3.40.50.790">
    <property type="match status" value="1"/>
</dbReference>
<dbReference type="InterPro" id="IPR016095">
    <property type="entry name" value="Ribosomal_uL1_3-a/b-sand"/>
</dbReference>
<name>Q3LW91_BIGNA</name>
<protein>
    <submittedName>
        <fullName evidence="4">Ribosomal protein 10a</fullName>
    </submittedName>
</protein>
<reference evidence="4 5" key="1">
    <citation type="journal article" date="2006" name="Proc. Natl. Acad. Sci. U.S.A.">
        <title>Complete nucleotide sequence of the chlorarachniophyte nucleomorph: nature's smallest nucleus.</title>
        <authorList>
            <person name="Gilson P.R."/>
            <person name="Su V."/>
            <person name="Slamovits C.H."/>
            <person name="Reith M.E."/>
            <person name="Keeling P.J."/>
            <person name="McFadden G.I."/>
        </authorList>
    </citation>
    <scope>NUCLEOTIDE SEQUENCE [LARGE SCALE GENOMIC DNA]</scope>
    <source>
        <strain evidence="5">CCMP621</strain>
    </source>
</reference>
<dbReference type="GO" id="GO:0003735">
    <property type="term" value="F:structural constituent of ribosome"/>
    <property type="evidence" value="ECO:0007669"/>
    <property type="project" value="InterPro"/>
</dbReference>
<dbReference type="InterPro" id="IPR028364">
    <property type="entry name" value="Ribosomal_uL1/biogenesis"/>
</dbReference>